<proteinExistence type="predicted"/>
<evidence type="ECO:0000256" key="1">
    <source>
        <dbReference type="SAM" id="Phobius"/>
    </source>
</evidence>
<dbReference type="Pfam" id="PF01464">
    <property type="entry name" value="SLT"/>
    <property type="match status" value="1"/>
</dbReference>
<dbReference type="InterPro" id="IPR023346">
    <property type="entry name" value="Lysozyme-like_dom_sf"/>
</dbReference>
<dbReference type="PANTHER" id="PTHR37423:SF2">
    <property type="entry name" value="MEMBRANE-BOUND LYTIC MUREIN TRANSGLYCOSYLASE C"/>
    <property type="match status" value="1"/>
</dbReference>
<keyword evidence="1" id="KW-0472">Membrane</keyword>
<protein>
    <submittedName>
        <fullName evidence="3">Soluble lytic murein transglycosylase-like protein</fullName>
    </submittedName>
</protein>
<name>I8R088_9THEO</name>
<dbReference type="EMBL" id="CM001486">
    <property type="protein sequence ID" value="EIW00853.1"/>
    <property type="molecule type" value="Genomic_DNA"/>
</dbReference>
<accession>I8R088</accession>
<evidence type="ECO:0000259" key="2">
    <source>
        <dbReference type="Pfam" id="PF01464"/>
    </source>
</evidence>
<dbReference type="InterPro" id="IPR008258">
    <property type="entry name" value="Transglycosylase_SLT_dom_1"/>
</dbReference>
<feature type="domain" description="Transglycosylase SLT" evidence="2">
    <location>
        <begin position="53"/>
        <end position="166"/>
    </location>
</feature>
<evidence type="ECO:0000313" key="3">
    <source>
        <dbReference type="EMBL" id="EIW00853.1"/>
    </source>
</evidence>
<organism evidence="3 4">
    <name type="scientific">Thermoanaerobacter siderophilus SR4</name>
    <dbReference type="NCBI Taxonomy" id="880478"/>
    <lineage>
        <taxon>Bacteria</taxon>
        <taxon>Bacillati</taxon>
        <taxon>Bacillota</taxon>
        <taxon>Clostridia</taxon>
        <taxon>Thermoanaerobacterales</taxon>
        <taxon>Thermoanaerobacteraceae</taxon>
        <taxon>Thermoanaerobacter</taxon>
    </lineage>
</organism>
<feature type="transmembrane region" description="Helical" evidence="1">
    <location>
        <begin position="20"/>
        <end position="37"/>
    </location>
</feature>
<dbReference type="AlphaFoldDB" id="I8R088"/>
<reference evidence="3 4" key="1">
    <citation type="submission" date="2012-02" db="EMBL/GenBank/DDBJ databases">
        <title>Improved High-Quality Draft sequence of Thermoanaerobacter siderophilus SR4.</title>
        <authorList>
            <consortium name="US DOE Joint Genome Institute"/>
            <person name="Lucas S."/>
            <person name="Han J."/>
            <person name="Lapidus A."/>
            <person name="Cheng J.-F."/>
            <person name="Goodwin L."/>
            <person name="Pitluck S."/>
            <person name="Peters L."/>
            <person name="Detter J.C."/>
            <person name="Han C."/>
            <person name="Tapia R."/>
            <person name="Land M."/>
            <person name="Hauser L."/>
            <person name="Kyrpides N."/>
            <person name="Ivanova N."/>
            <person name="Pagani I."/>
            <person name="Hemme C."/>
            <person name="Woyke T."/>
        </authorList>
    </citation>
    <scope>NUCLEOTIDE SEQUENCE [LARGE SCALE GENOMIC DNA]</scope>
    <source>
        <strain evidence="3 4">SR4</strain>
    </source>
</reference>
<sequence length="200" mass="23072">MGKICNINHNIGGVTLRKKVAVIFLILVGLLFTYELNTHYFKKIYPLKYHNYVVYYAKEYGVDPYLIFAVIKVESNFKSDAISSKNAIGLMQILPDTGRWIANKVGIKNYSDDMLFEPKYNIQMGTWYLTYLLKTFNGNIQLAVAAYNGGSGNVDAWLKDKRFSKDGKQLHAVPYPETNRYIKKVLAVYQIYKFIYETKS</sequence>
<dbReference type="CDD" id="cd16896">
    <property type="entry name" value="LT_Slt70-like"/>
    <property type="match status" value="1"/>
</dbReference>
<dbReference type="Proteomes" id="UP000005110">
    <property type="component" value="Chromosome"/>
</dbReference>
<dbReference type="PATRIC" id="fig|880478.3.peg.382"/>
<dbReference type="SUPFAM" id="SSF53955">
    <property type="entry name" value="Lysozyme-like"/>
    <property type="match status" value="1"/>
</dbReference>
<keyword evidence="4" id="KW-1185">Reference proteome</keyword>
<dbReference type="PANTHER" id="PTHR37423">
    <property type="entry name" value="SOLUBLE LYTIC MUREIN TRANSGLYCOSYLASE-RELATED"/>
    <property type="match status" value="1"/>
</dbReference>
<dbReference type="HOGENOM" id="CLU_3277990_0_0_9"/>
<gene>
    <name evidence="3" type="ORF">ThesiDRAFT1_1979</name>
</gene>
<keyword evidence="1" id="KW-0812">Transmembrane</keyword>
<dbReference type="Gene3D" id="1.10.530.10">
    <property type="match status" value="1"/>
</dbReference>
<keyword evidence="1" id="KW-1133">Transmembrane helix</keyword>
<evidence type="ECO:0000313" key="4">
    <source>
        <dbReference type="Proteomes" id="UP000005110"/>
    </source>
</evidence>